<evidence type="ECO:0000313" key="2">
    <source>
        <dbReference type="Proteomes" id="UP001165293"/>
    </source>
</evidence>
<reference evidence="1" key="1">
    <citation type="submission" date="2021-10" db="EMBL/GenBank/DDBJ databases">
        <authorList>
            <person name="Lyu M."/>
            <person name="Wang X."/>
            <person name="Meng X."/>
            <person name="Xu K."/>
        </authorList>
    </citation>
    <scope>NUCLEOTIDE SEQUENCE</scope>
    <source>
        <strain evidence="1">A6</strain>
    </source>
</reference>
<comment type="caution">
    <text evidence="1">The sequence shown here is derived from an EMBL/GenBank/DDBJ whole genome shotgun (WGS) entry which is preliminary data.</text>
</comment>
<accession>A0ABS8JIX4</accession>
<protein>
    <submittedName>
        <fullName evidence="1">Uncharacterized protein</fullName>
    </submittedName>
</protein>
<name>A0ABS8JIX4_9GAMM</name>
<proteinExistence type="predicted"/>
<gene>
    <name evidence="1" type="ORF">LK996_10430</name>
</gene>
<dbReference type="RefSeq" id="WP_230527110.1">
    <property type="nucleotide sequence ID" value="NZ_JAJGAK010000002.1"/>
</dbReference>
<keyword evidence="2" id="KW-1185">Reference proteome</keyword>
<evidence type="ECO:0000313" key="1">
    <source>
        <dbReference type="EMBL" id="MCC8363489.1"/>
    </source>
</evidence>
<dbReference type="Proteomes" id="UP001165293">
    <property type="component" value="Unassembled WGS sequence"/>
</dbReference>
<organism evidence="1 2">
    <name type="scientific">Noviluteimonas lactosilytica</name>
    <dbReference type="NCBI Taxonomy" id="2888523"/>
    <lineage>
        <taxon>Bacteria</taxon>
        <taxon>Pseudomonadati</taxon>
        <taxon>Pseudomonadota</taxon>
        <taxon>Gammaproteobacteria</taxon>
        <taxon>Lysobacterales</taxon>
        <taxon>Lysobacteraceae</taxon>
        <taxon>Noviluteimonas</taxon>
    </lineage>
</organism>
<sequence>MIEIEFEPPVVDRCECCGKDTVRLTRFVYKDGDAHAVYYAQFSRSHDSGRINGLVGLGEWGESDTATPENRVAFPFELWASDASYNVALVDAAESPWSHVTFLGRILDRAEALAHPLCREVFHLTDHMVTDDAEVKAFLDGASPTGDLH</sequence>
<dbReference type="EMBL" id="JAJGAK010000002">
    <property type="protein sequence ID" value="MCC8363489.1"/>
    <property type="molecule type" value="Genomic_DNA"/>
</dbReference>